<dbReference type="AlphaFoldDB" id="A0AAD5WZB4"/>
<evidence type="ECO:0000313" key="3">
    <source>
        <dbReference type="Proteomes" id="UP001212841"/>
    </source>
</evidence>
<evidence type="ECO:0000313" key="2">
    <source>
        <dbReference type="EMBL" id="KAJ3028967.1"/>
    </source>
</evidence>
<sequence>MGGDMEGSLSRAPLTEEPSEQPGQSLDVDILSQPLGTLSGWDTIAPTDSTSKDPETVYIPAMTDPSSTIALDPSASQHRLPDSSSTSQQPSKPPPAPYKPRRPTPPKRVSTNLALLSKTSTQPTSETSSSLLSDIPTTITPPSDSLDSNQKDGEGGDLATGLLHSSVAGMTNRMPLSKFAGRKGSIAGGGSVVADEETEKQKRRAEAVDRARLQMLGKGGQAIDLTRLRKQRMAEGGAHRSGLEGDKAKEDFLSALVKDMNVLDENSKARYLALSEPLFRDKEVLSMQEMADGLRRMGRDVKEEEVEFIKKVRFFFDGERGEG</sequence>
<reference evidence="2" key="1">
    <citation type="submission" date="2020-05" db="EMBL/GenBank/DDBJ databases">
        <title>Phylogenomic resolution of chytrid fungi.</title>
        <authorList>
            <person name="Stajich J.E."/>
            <person name="Amses K."/>
            <person name="Simmons R."/>
            <person name="Seto K."/>
            <person name="Myers J."/>
            <person name="Bonds A."/>
            <person name="Quandt C.A."/>
            <person name="Barry K."/>
            <person name="Liu P."/>
            <person name="Grigoriev I."/>
            <person name="Longcore J.E."/>
            <person name="James T.Y."/>
        </authorList>
    </citation>
    <scope>NUCLEOTIDE SEQUENCE</scope>
    <source>
        <strain evidence="2">JEL0318</strain>
    </source>
</reference>
<feature type="compositionally biased region" description="Polar residues" evidence="1">
    <location>
        <begin position="135"/>
        <end position="148"/>
    </location>
</feature>
<dbReference type="Proteomes" id="UP001212841">
    <property type="component" value="Unassembled WGS sequence"/>
</dbReference>
<evidence type="ECO:0000256" key="1">
    <source>
        <dbReference type="SAM" id="MobiDB-lite"/>
    </source>
</evidence>
<dbReference type="EMBL" id="JADGJD010002750">
    <property type="protein sequence ID" value="KAJ3028967.1"/>
    <property type="molecule type" value="Genomic_DNA"/>
</dbReference>
<feature type="region of interest" description="Disordered" evidence="1">
    <location>
        <begin position="1"/>
        <end position="201"/>
    </location>
</feature>
<name>A0AAD5WZB4_9FUNG</name>
<keyword evidence="3" id="KW-1185">Reference proteome</keyword>
<proteinExistence type="predicted"/>
<feature type="compositionally biased region" description="Low complexity" evidence="1">
    <location>
        <begin position="107"/>
        <end position="133"/>
    </location>
</feature>
<gene>
    <name evidence="2" type="ORF">HK097_005865</name>
</gene>
<feature type="compositionally biased region" description="Polar residues" evidence="1">
    <location>
        <begin position="64"/>
        <end position="77"/>
    </location>
</feature>
<organism evidence="2 3">
    <name type="scientific">Rhizophlyctis rosea</name>
    <dbReference type="NCBI Taxonomy" id="64517"/>
    <lineage>
        <taxon>Eukaryota</taxon>
        <taxon>Fungi</taxon>
        <taxon>Fungi incertae sedis</taxon>
        <taxon>Chytridiomycota</taxon>
        <taxon>Chytridiomycota incertae sedis</taxon>
        <taxon>Chytridiomycetes</taxon>
        <taxon>Rhizophlyctidales</taxon>
        <taxon>Rhizophlyctidaceae</taxon>
        <taxon>Rhizophlyctis</taxon>
    </lineage>
</organism>
<protein>
    <submittedName>
        <fullName evidence="2">Uncharacterized protein</fullName>
    </submittedName>
</protein>
<accession>A0AAD5WZB4</accession>
<comment type="caution">
    <text evidence="2">The sequence shown here is derived from an EMBL/GenBank/DDBJ whole genome shotgun (WGS) entry which is preliminary data.</text>
</comment>